<dbReference type="GO" id="GO:0050660">
    <property type="term" value="F:flavin adenine dinucleotide binding"/>
    <property type="evidence" value="ECO:0007669"/>
    <property type="project" value="TreeGrafter"/>
</dbReference>
<dbReference type="GO" id="GO:0005948">
    <property type="term" value="C:acetolactate synthase complex"/>
    <property type="evidence" value="ECO:0007669"/>
    <property type="project" value="TreeGrafter"/>
</dbReference>
<dbReference type="CDD" id="cd00568">
    <property type="entry name" value="TPP_enzymes"/>
    <property type="match status" value="1"/>
</dbReference>
<gene>
    <name evidence="7" type="ORF">BJ970_004877</name>
</gene>
<feature type="domain" description="Thiamine pyrophosphate enzyme N-terminal TPP-binding" evidence="6">
    <location>
        <begin position="1"/>
        <end position="110"/>
    </location>
</feature>
<feature type="domain" description="Thiamine pyrophosphate enzyme TPP-binding" evidence="5">
    <location>
        <begin position="381"/>
        <end position="527"/>
    </location>
</feature>
<dbReference type="Pfam" id="PF02775">
    <property type="entry name" value="TPP_enzyme_C"/>
    <property type="match status" value="1"/>
</dbReference>
<comment type="similarity">
    <text evidence="1 3">Belongs to the TPP enzyme family.</text>
</comment>
<dbReference type="CDD" id="cd07035">
    <property type="entry name" value="TPP_PYR_POX_like"/>
    <property type="match status" value="1"/>
</dbReference>
<evidence type="ECO:0000313" key="7">
    <source>
        <dbReference type="EMBL" id="MBB5157343.1"/>
    </source>
</evidence>
<comment type="caution">
    <text evidence="7">The sequence shown here is derived from an EMBL/GenBank/DDBJ whole genome shotgun (WGS) entry which is preliminary data.</text>
</comment>
<dbReference type="EMBL" id="JACHIW010000001">
    <property type="protein sequence ID" value="MBB5157343.1"/>
    <property type="molecule type" value="Genomic_DNA"/>
</dbReference>
<dbReference type="SUPFAM" id="SSF52518">
    <property type="entry name" value="Thiamin diphosphate-binding fold (THDP-binding)"/>
    <property type="match status" value="2"/>
</dbReference>
<evidence type="ECO:0000256" key="3">
    <source>
        <dbReference type="RuleBase" id="RU362132"/>
    </source>
</evidence>
<dbReference type="PANTHER" id="PTHR18968">
    <property type="entry name" value="THIAMINE PYROPHOSPHATE ENZYMES"/>
    <property type="match status" value="1"/>
</dbReference>
<evidence type="ECO:0000259" key="4">
    <source>
        <dbReference type="Pfam" id="PF00205"/>
    </source>
</evidence>
<keyword evidence="8" id="KW-1185">Reference proteome</keyword>
<dbReference type="Gene3D" id="3.40.50.970">
    <property type="match status" value="2"/>
</dbReference>
<dbReference type="GO" id="GO:0030976">
    <property type="term" value="F:thiamine pyrophosphate binding"/>
    <property type="evidence" value="ECO:0007669"/>
    <property type="project" value="InterPro"/>
</dbReference>
<evidence type="ECO:0000256" key="2">
    <source>
        <dbReference type="ARBA" id="ARBA00023052"/>
    </source>
</evidence>
<dbReference type="GO" id="GO:0000287">
    <property type="term" value="F:magnesium ion binding"/>
    <property type="evidence" value="ECO:0007669"/>
    <property type="project" value="InterPro"/>
</dbReference>
<dbReference type="InterPro" id="IPR012001">
    <property type="entry name" value="Thiamin_PyroP_enz_TPP-bd_dom"/>
</dbReference>
<dbReference type="InterPro" id="IPR029035">
    <property type="entry name" value="DHS-like_NAD/FAD-binding_dom"/>
</dbReference>
<evidence type="ECO:0000313" key="8">
    <source>
        <dbReference type="Proteomes" id="UP000584374"/>
    </source>
</evidence>
<dbReference type="GO" id="GO:0003984">
    <property type="term" value="F:acetolactate synthase activity"/>
    <property type="evidence" value="ECO:0007669"/>
    <property type="project" value="TreeGrafter"/>
</dbReference>
<keyword evidence="2 3" id="KW-0786">Thiamine pyrophosphate</keyword>
<dbReference type="Pfam" id="PF02776">
    <property type="entry name" value="TPP_enzyme_N"/>
    <property type="match status" value="1"/>
</dbReference>
<dbReference type="SUPFAM" id="SSF52467">
    <property type="entry name" value="DHS-like NAD/FAD-binding domain"/>
    <property type="match status" value="1"/>
</dbReference>
<dbReference type="PANTHER" id="PTHR18968:SF167">
    <property type="entry name" value="ACETOLACTATE SYNTHASE LARGE SUBUNIT ILVB2-RELATED"/>
    <property type="match status" value="1"/>
</dbReference>
<dbReference type="InterPro" id="IPR029061">
    <property type="entry name" value="THDP-binding"/>
</dbReference>
<dbReference type="RefSeq" id="WP_184728307.1">
    <property type="nucleotide sequence ID" value="NZ_JACHIW010000001.1"/>
</dbReference>
<name>A0A840QIS5_9PSEU</name>
<organism evidence="7 8">
    <name type="scientific">Saccharopolyspora phatthalungensis</name>
    <dbReference type="NCBI Taxonomy" id="664693"/>
    <lineage>
        <taxon>Bacteria</taxon>
        <taxon>Bacillati</taxon>
        <taxon>Actinomycetota</taxon>
        <taxon>Actinomycetes</taxon>
        <taxon>Pseudonocardiales</taxon>
        <taxon>Pseudonocardiaceae</taxon>
        <taxon>Saccharopolyspora</taxon>
    </lineage>
</organism>
<sequence length="537" mass="56350">MKVYEQLASLLQAHGVDTVFGLMGDANMYLTSAFELDGGRFVRAVHEAGALSMADVYARMTGRPGVATVTHGPGFTNTLTALVEAARFPAPILLITGDPPAEATHLQRLDIGAVCASLGVAHERIHRPDTVVRDFARALRRLRGSGAPVVLNVPLPISVAESASEGQVAEPVWPTQIAPVTGGALDQALGLVAASSRPIVLAGRGVVAAAAEAELVALADLLGAPLFTTGLARGLFRDHPRHLGIMGSLSHEGASQILNDSDCVLAFGAALNKYTTLGGELFQDKRLLQVDVDPSKLGWLVQPDESIVGDARAVAATMTAELRAGGFSGSDSWRARSVEAAAMIRTWTPADQRSGPRTVDIRVVSQRLNQALPVDCTIVSDVGRFVAGVWPYLDRCRPGRFTAMTGFGSIGLGVAAGIGAAVAGVSELTVALVGDGGFMMHASELATAARERLPLLVLVFNDGAYGAEYHKLTALGFDPRHAYNDWPDLSAVASAAGAEAHLVTQLEDVDVLAKRVASLEAPLVVDIRLDPTHHLSF</sequence>
<dbReference type="Proteomes" id="UP000584374">
    <property type="component" value="Unassembled WGS sequence"/>
</dbReference>
<protein>
    <submittedName>
        <fullName evidence="7">Thiamine pyrophosphate-dependent acetolactate synthase large subunit-like protein</fullName>
    </submittedName>
</protein>
<dbReference type="GO" id="GO:0009099">
    <property type="term" value="P:L-valine biosynthetic process"/>
    <property type="evidence" value="ECO:0007669"/>
    <property type="project" value="TreeGrafter"/>
</dbReference>
<dbReference type="InterPro" id="IPR011766">
    <property type="entry name" value="TPP_enzyme_TPP-bd"/>
</dbReference>
<dbReference type="InterPro" id="IPR045229">
    <property type="entry name" value="TPP_enz"/>
</dbReference>
<dbReference type="AlphaFoldDB" id="A0A840QIS5"/>
<reference evidence="7 8" key="1">
    <citation type="submission" date="2020-08" db="EMBL/GenBank/DDBJ databases">
        <title>Sequencing the genomes of 1000 actinobacteria strains.</title>
        <authorList>
            <person name="Klenk H.-P."/>
        </authorList>
    </citation>
    <scope>NUCLEOTIDE SEQUENCE [LARGE SCALE GENOMIC DNA]</scope>
    <source>
        <strain evidence="7 8">DSM 45584</strain>
    </source>
</reference>
<evidence type="ECO:0000256" key="1">
    <source>
        <dbReference type="ARBA" id="ARBA00007812"/>
    </source>
</evidence>
<dbReference type="InterPro" id="IPR012000">
    <property type="entry name" value="Thiamin_PyroP_enz_cen_dom"/>
</dbReference>
<dbReference type="Gene3D" id="3.40.50.1220">
    <property type="entry name" value="TPP-binding domain"/>
    <property type="match status" value="1"/>
</dbReference>
<dbReference type="Pfam" id="PF00205">
    <property type="entry name" value="TPP_enzyme_M"/>
    <property type="match status" value="1"/>
</dbReference>
<dbReference type="GO" id="GO:0009097">
    <property type="term" value="P:isoleucine biosynthetic process"/>
    <property type="evidence" value="ECO:0007669"/>
    <property type="project" value="TreeGrafter"/>
</dbReference>
<proteinExistence type="inferred from homology"/>
<evidence type="ECO:0000259" key="5">
    <source>
        <dbReference type="Pfam" id="PF02775"/>
    </source>
</evidence>
<feature type="domain" description="Thiamine pyrophosphate enzyme central" evidence="4">
    <location>
        <begin position="185"/>
        <end position="316"/>
    </location>
</feature>
<evidence type="ECO:0000259" key="6">
    <source>
        <dbReference type="Pfam" id="PF02776"/>
    </source>
</evidence>
<accession>A0A840QIS5</accession>